<sequence length="63" mass="7136">YAAFLYIVYKWCYIKVLKQAGWPYDSMRNQDLTFSGLCAVICPACPQPGCNAPNLSEITPSEW</sequence>
<reference evidence="1" key="1">
    <citation type="submission" date="2019-10" db="EMBL/GenBank/DDBJ databases">
        <authorList>
            <consortium name="DOE Joint Genome Institute"/>
            <person name="Kuo A."/>
            <person name="Miyauchi S."/>
            <person name="Kiss E."/>
            <person name="Drula E."/>
            <person name="Kohler A."/>
            <person name="Sanchez-Garcia M."/>
            <person name="Andreopoulos B."/>
            <person name="Barry K.W."/>
            <person name="Bonito G."/>
            <person name="Buee M."/>
            <person name="Carver A."/>
            <person name="Chen C."/>
            <person name="Cichocki N."/>
            <person name="Clum A."/>
            <person name="Culley D."/>
            <person name="Crous P.W."/>
            <person name="Fauchery L."/>
            <person name="Girlanda M."/>
            <person name="Hayes R."/>
            <person name="Keri Z."/>
            <person name="LaButti K."/>
            <person name="Lipzen A."/>
            <person name="Lombard V."/>
            <person name="Magnuson J."/>
            <person name="Maillard F."/>
            <person name="Morin E."/>
            <person name="Murat C."/>
            <person name="Nolan M."/>
            <person name="Ohm R."/>
            <person name="Pangilinan J."/>
            <person name="Pereira M."/>
            <person name="Perotto S."/>
            <person name="Peter M."/>
            <person name="Riley R."/>
            <person name="Sitrit Y."/>
            <person name="Stielow B."/>
            <person name="Szollosi G."/>
            <person name="Zifcakova L."/>
            <person name="Stursova M."/>
            <person name="Spatafora J.W."/>
            <person name="Tedersoo L."/>
            <person name="Vaario L.-M."/>
            <person name="Yamada A."/>
            <person name="Yan M."/>
            <person name="Wang P."/>
            <person name="Xu J."/>
            <person name="Bruns T."/>
            <person name="Baldrian P."/>
            <person name="Vilgalys R."/>
            <person name="Henrissat B."/>
            <person name="Grigoriev I.V."/>
            <person name="Hibbett D."/>
            <person name="Nagy L.G."/>
            <person name="Martin F.M."/>
        </authorList>
    </citation>
    <scope>NUCLEOTIDE SEQUENCE</scope>
    <source>
        <strain evidence="1">BED1</strain>
    </source>
</reference>
<feature type="non-terminal residue" evidence="1">
    <location>
        <position position="1"/>
    </location>
</feature>
<accession>A0AAD4GKW4</accession>
<dbReference type="Proteomes" id="UP001194468">
    <property type="component" value="Unassembled WGS sequence"/>
</dbReference>
<evidence type="ECO:0000313" key="2">
    <source>
        <dbReference type="Proteomes" id="UP001194468"/>
    </source>
</evidence>
<keyword evidence="2" id="KW-1185">Reference proteome</keyword>
<dbReference type="EMBL" id="WHUW01000002">
    <property type="protein sequence ID" value="KAF8451059.1"/>
    <property type="molecule type" value="Genomic_DNA"/>
</dbReference>
<reference evidence="1" key="2">
    <citation type="journal article" date="2020" name="Nat. Commun.">
        <title>Large-scale genome sequencing of mycorrhizal fungi provides insights into the early evolution of symbiotic traits.</title>
        <authorList>
            <person name="Miyauchi S."/>
            <person name="Kiss E."/>
            <person name="Kuo A."/>
            <person name="Drula E."/>
            <person name="Kohler A."/>
            <person name="Sanchez-Garcia M."/>
            <person name="Morin E."/>
            <person name="Andreopoulos B."/>
            <person name="Barry K.W."/>
            <person name="Bonito G."/>
            <person name="Buee M."/>
            <person name="Carver A."/>
            <person name="Chen C."/>
            <person name="Cichocki N."/>
            <person name="Clum A."/>
            <person name="Culley D."/>
            <person name="Crous P.W."/>
            <person name="Fauchery L."/>
            <person name="Girlanda M."/>
            <person name="Hayes R.D."/>
            <person name="Keri Z."/>
            <person name="LaButti K."/>
            <person name="Lipzen A."/>
            <person name="Lombard V."/>
            <person name="Magnuson J."/>
            <person name="Maillard F."/>
            <person name="Murat C."/>
            <person name="Nolan M."/>
            <person name="Ohm R.A."/>
            <person name="Pangilinan J."/>
            <person name="Pereira M.F."/>
            <person name="Perotto S."/>
            <person name="Peter M."/>
            <person name="Pfister S."/>
            <person name="Riley R."/>
            <person name="Sitrit Y."/>
            <person name="Stielow J.B."/>
            <person name="Szollosi G."/>
            <person name="Zifcakova L."/>
            <person name="Stursova M."/>
            <person name="Spatafora J.W."/>
            <person name="Tedersoo L."/>
            <person name="Vaario L.M."/>
            <person name="Yamada A."/>
            <person name="Yan M."/>
            <person name="Wang P."/>
            <person name="Xu J."/>
            <person name="Bruns T."/>
            <person name="Baldrian P."/>
            <person name="Vilgalys R."/>
            <person name="Dunand C."/>
            <person name="Henrissat B."/>
            <person name="Grigoriev I.V."/>
            <person name="Hibbett D."/>
            <person name="Nagy L.G."/>
            <person name="Martin F.M."/>
        </authorList>
    </citation>
    <scope>NUCLEOTIDE SEQUENCE</scope>
    <source>
        <strain evidence="1">BED1</strain>
    </source>
</reference>
<comment type="caution">
    <text evidence="1">The sequence shown here is derived from an EMBL/GenBank/DDBJ whole genome shotgun (WGS) entry which is preliminary data.</text>
</comment>
<protein>
    <submittedName>
        <fullName evidence="1">Uncharacterized protein</fullName>
    </submittedName>
</protein>
<organism evidence="1 2">
    <name type="scientific">Boletus edulis BED1</name>
    <dbReference type="NCBI Taxonomy" id="1328754"/>
    <lineage>
        <taxon>Eukaryota</taxon>
        <taxon>Fungi</taxon>
        <taxon>Dikarya</taxon>
        <taxon>Basidiomycota</taxon>
        <taxon>Agaricomycotina</taxon>
        <taxon>Agaricomycetes</taxon>
        <taxon>Agaricomycetidae</taxon>
        <taxon>Boletales</taxon>
        <taxon>Boletineae</taxon>
        <taxon>Boletaceae</taxon>
        <taxon>Boletoideae</taxon>
        <taxon>Boletus</taxon>
    </lineage>
</organism>
<evidence type="ECO:0000313" key="1">
    <source>
        <dbReference type="EMBL" id="KAF8451059.1"/>
    </source>
</evidence>
<gene>
    <name evidence="1" type="ORF">L210DRAFT_3387359</name>
</gene>
<dbReference type="AlphaFoldDB" id="A0AAD4GKW4"/>
<proteinExistence type="predicted"/>
<name>A0AAD4GKW4_BOLED</name>